<dbReference type="AlphaFoldDB" id="A0A7R8XC18"/>
<dbReference type="EMBL" id="LR900758">
    <property type="protein sequence ID" value="CAD7246794.1"/>
    <property type="molecule type" value="Genomic_DNA"/>
</dbReference>
<organism evidence="1">
    <name type="scientific">Darwinula stevensoni</name>
    <dbReference type="NCBI Taxonomy" id="69355"/>
    <lineage>
        <taxon>Eukaryota</taxon>
        <taxon>Metazoa</taxon>
        <taxon>Ecdysozoa</taxon>
        <taxon>Arthropoda</taxon>
        <taxon>Crustacea</taxon>
        <taxon>Oligostraca</taxon>
        <taxon>Ostracoda</taxon>
        <taxon>Podocopa</taxon>
        <taxon>Podocopida</taxon>
        <taxon>Darwinulocopina</taxon>
        <taxon>Darwinuloidea</taxon>
        <taxon>Darwinulidae</taxon>
        <taxon>Darwinula</taxon>
    </lineage>
</organism>
<proteinExistence type="predicted"/>
<evidence type="ECO:0000313" key="1">
    <source>
        <dbReference type="EMBL" id="CAD7246794.1"/>
    </source>
</evidence>
<keyword evidence="2" id="KW-1185">Reference proteome</keyword>
<dbReference type="Proteomes" id="UP000677054">
    <property type="component" value="Unassembled WGS sequence"/>
</dbReference>
<reference evidence="1" key="1">
    <citation type="submission" date="2020-11" db="EMBL/GenBank/DDBJ databases">
        <authorList>
            <person name="Tran Van P."/>
        </authorList>
    </citation>
    <scope>NUCLEOTIDE SEQUENCE</scope>
</reference>
<evidence type="ECO:0000313" key="2">
    <source>
        <dbReference type="Proteomes" id="UP000677054"/>
    </source>
</evidence>
<accession>A0A7R8XC18</accession>
<protein>
    <submittedName>
        <fullName evidence="1">Uncharacterized protein</fullName>
    </submittedName>
</protein>
<dbReference type="OrthoDB" id="6379279at2759"/>
<sequence>MFRLGLLQQEIAFPEDSGTWKVSDFKSELAIPKGKVVQQFGKWGKRGEVKKWKQEDPSNPRDSVTIKVGYMKSIPPHTPSLVILDYPDGVSLGPRTKALPHNVMVMAGNKECKVDPKVSENDPNNLYYCDSSMRCCDENGQPTCCASQPSDAAVIQQVKLWGGVFGIIFLVALGMFFCRKDVNVLPEDRTCCCCRPKATHGMQSDFTQHQVAARECTLSSIHWSYNTMVIEFNMAAKVIQLLCDNLKLIKDSASLKFGPGTYEDSAQQFFINMFRIGQMMDKHTLMENTEALIEWDGDAKTECINRSGIQYFRDLYAYVETVDGKKLQEELEVIFADDVEFLDEHFQVWVENDRDDSIFKGDPLNVPDSHWWWKP</sequence>
<dbReference type="EMBL" id="CAJPEV010001241">
    <property type="protein sequence ID" value="CAG0891561.1"/>
    <property type="molecule type" value="Genomic_DNA"/>
</dbReference>
<gene>
    <name evidence="1" type="ORF">DSTB1V02_LOCUS6638</name>
</gene>
<name>A0A7R8XC18_9CRUS</name>